<evidence type="ECO:0000256" key="9">
    <source>
        <dbReference type="ARBA" id="ARBA00063537"/>
    </source>
</evidence>
<dbReference type="InterPro" id="IPR009001">
    <property type="entry name" value="Transl_elong_EF1A/Init_IF2_C"/>
</dbReference>
<dbReference type="SUPFAM" id="SSF50447">
    <property type="entry name" value="Translation proteins"/>
    <property type="match status" value="1"/>
</dbReference>
<dbReference type="GO" id="GO:0002184">
    <property type="term" value="P:cytoplasmic translational termination"/>
    <property type="evidence" value="ECO:0007669"/>
    <property type="project" value="UniProtKB-ARBA"/>
</dbReference>
<keyword evidence="14" id="KW-1185">Reference proteome</keyword>
<dbReference type="CDD" id="cd16267">
    <property type="entry name" value="HBS1-like_II"/>
    <property type="match status" value="1"/>
</dbReference>
<feature type="region of interest" description="Disordered" evidence="11">
    <location>
        <begin position="1"/>
        <end position="24"/>
    </location>
</feature>
<comment type="catalytic activity">
    <reaction evidence="8">
        <text>GTP + H2O = GDP + phosphate + H(+)</text>
        <dbReference type="Rhea" id="RHEA:19669"/>
        <dbReference type="ChEBI" id="CHEBI:15377"/>
        <dbReference type="ChEBI" id="CHEBI:15378"/>
        <dbReference type="ChEBI" id="CHEBI:37565"/>
        <dbReference type="ChEBI" id="CHEBI:43474"/>
        <dbReference type="ChEBI" id="CHEBI:58189"/>
    </reaction>
    <physiologicalReaction direction="left-to-right" evidence="8">
        <dbReference type="Rhea" id="RHEA:19670"/>
    </physiologicalReaction>
</comment>
<name>A0A8H7U9S1_MORIS</name>
<dbReference type="PROSITE" id="PS51722">
    <property type="entry name" value="G_TR_2"/>
    <property type="match status" value="1"/>
</dbReference>
<dbReference type="CDD" id="cd04093">
    <property type="entry name" value="HBS1_C_III"/>
    <property type="match status" value="1"/>
</dbReference>
<evidence type="ECO:0000256" key="2">
    <source>
        <dbReference type="ARBA" id="ARBA00007249"/>
    </source>
</evidence>
<dbReference type="OrthoDB" id="342024at2759"/>
<dbReference type="GO" id="GO:0005829">
    <property type="term" value="C:cytosol"/>
    <property type="evidence" value="ECO:0007669"/>
    <property type="project" value="GOC"/>
</dbReference>
<dbReference type="FunFam" id="2.40.30.10:FF:000020">
    <property type="entry name" value="Translation elongation factor EF-1"/>
    <property type="match status" value="1"/>
</dbReference>
<feature type="compositionally biased region" description="Polar residues" evidence="11">
    <location>
        <begin position="51"/>
        <end position="65"/>
    </location>
</feature>
<dbReference type="SUPFAM" id="SSF50465">
    <property type="entry name" value="EF-Tu/eEF-1alpha/eIF2-gamma C-terminal domain"/>
    <property type="match status" value="1"/>
</dbReference>
<accession>A0A8H7U9S1</accession>
<dbReference type="GO" id="GO:0003924">
    <property type="term" value="F:GTPase activity"/>
    <property type="evidence" value="ECO:0007669"/>
    <property type="project" value="InterPro"/>
</dbReference>
<protein>
    <recommendedName>
        <fullName evidence="10">Elongation factor 1 alpha-like protein</fullName>
    </recommendedName>
</protein>
<dbReference type="CDD" id="cd01883">
    <property type="entry name" value="EF1_alpha"/>
    <property type="match status" value="1"/>
</dbReference>
<reference evidence="13" key="1">
    <citation type="submission" date="2020-12" db="EMBL/GenBank/DDBJ databases">
        <title>Metabolic potential, ecology and presence of endohyphal bacteria is reflected in genomic diversity of Mucoromycotina.</title>
        <authorList>
            <person name="Muszewska A."/>
            <person name="Okrasinska A."/>
            <person name="Steczkiewicz K."/>
            <person name="Drgas O."/>
            <person name="Orlowska M."/>
            <person name="Perlinska-Lenart U."/>
            <person name="Aleksandrzak-Piekarczyk T."/>
            <person name="Szatraj K."/>
            <person name="Zielenkiewicz U."/>
            <person name="Pilsyk S."/>
            <person name="Malc E."/>
            <person name="Mieczkowski P."/>
            <person name="Kruszewska J.S."/>
            <person name="Biernat P."/>
            <person name="Pawlowska J."/>
        </authorList>
    </citation>
    <scope>NUCLEOTIDE SEQUENCE</scope>
    <source>
        <strain evidence="13">WA0000067209</strain>
    </source>
</reference>
<dbReference type="Pfam" id="PF22594">
    <property type="entry name" value="GTP-eEF1A_C"/>
    <property type="match status" value="1"/>
</dbReference>
<dbReference type="InterPro" id="IPR050100">
    <property type="entry name" value="TRAFAC_GTPase_members"/>
</dbReference>
<dbReference type="AlphaFoldDB" id="A0A8H7U9S1"/>
<evidence type="ECO:0000256" key="11">
    <source>
        <dbReference type="SAM" id="MobiDB-lite"/>
    </source>
</evidence>
<comment type="caution">
    <text evidence="13">The sequence shown here is derived from an EMBL/GenBank/DDBJ whole genome shotgun (WGS) entry which is preliminary data.</text>
</comment>
<dbReference type="Gene3D" id="2.40.30.10">
    <property type="entry name" value="Translation factors"/>
    <property type="match status" value="2"/>
</dbReference>
<evidence type="ECO:0000256" key="1">
    <source>
        <dbReference type="ARBA" id="ARBA00004496"/>
    </source>
</evidence>
<comment type="subcellular location">
    <subcellularLocation>
        <location evidence="1">Cytoplasm</location>
    </subcellularLocation>
</comment>
<keyword evidence="3" id="KW-0963">Cytoplasm</keyword>
<dbReference type="InterPro" id="IPR000795">
    <property type="entry name" value="T_Tr_GTP-bd_dom"/>
</dbReference>
<organism evidence="13 14">
    <name type="scientific">Mortierella isabellina</name>
    <name type="common">Filamentous fungus</name>
    <name type="synonym">Umbelopsis isabellina</name>
    <dbReference type="NCBI Taxonomy" id="91625"/>
    <lineage>
        <taxon>Eukaryota</taxon>
        <taxon>Fungi</taxon>
        <taxon>Fungi incertae sedis</taxon>
        <taxon>Mucoromycota</taxon>
        <taxon>Mucoromycotina</taxon>
        <taxon>Umbelopsidomycetes</taxon>
        <taxon>Umbelopsidales</taxon>
        <taxon>Umbelopsidaceae</taxon>
        <taxon>Umbelopsis</taxon>
    </lineage>
</organism>
<dbReference type="InterPro" id="IPR027417">
    <property type="entry name" value="P-loop_NTPase"/>
</dbReference>
<evidence type="ECO:0000256" key="6">
    <source>
        <dbReference type="ARBA" id="ARBA00022917"/>
    </source>
</evidence>
<feature type="region of interest" description="Disordered" evidence="11">
    <location>
        <begin position="36"/>
        <end position="72"/>
    </location>
</feature>
<dbReference type="PRINTS" id="PR00315">
    <property type="entry name" value="ELONGATNFCT"/>
</dbReference>
<feature type="domain" description="Tr-type G" evidence="12">
    <location>
        <begin position="91"/>
        <end position="314"/>
    </location>
</feature>
<sequence>MTKKPSSQAKSIDEDVEFLEDDDDNQMDFDMAALNLGEKKTKTAKPKKVSSMASTPANSQPSSPKVSPLAKIPASKRVDVEAEYAKRSSEKAKLNMVVIGHVDAGKSTLMGHFLYALGQVSDKTIKKYEREAQKIGKSSFAYAWVLDETGEERSRGITMDIATNHFETKSKQFTLLDAPGHRDFIPNMISGAAQADVAILVVDATTGEFEAGFDANGQTKEHALLVRSLGVQQMIVAVNKLDVMDWSEARFEEIKAKLGTFLVQAGFRKSKLYFVPVSGLTGENLVSRSADTPLNQCEPFLIYESRFLDQFEPPMRPLDRPFRMAVSDFFKGGIGSSSGVSVAGRIDAGHVQVGEQVVAIPGGETGIVKTMQVNDETANWGAAGDSCLMTLTGLDIMQLSSGTVLCTPSNVVPVTSHFEAQIVVFDIKVPITSGFPVILHHQSLNEPASVVKLVAIIDKSTGEIIKKNPRHLSKGSTATVRIKLANRPIPLETFKDNKDLGRVMLRKGGETVAAGVVTQILSFGS</sequence>
<dbReference type="Gene3D" id="3.40.50.300">
    <property type="entry name" value="P-loop containing nucleotide triphosphate hydrolases"/>
    <property type="match status" value="1"/>
</dbReference>
<evidence type="ECO:0000313" key="13">
    <source>
        <dbReference type="EMBL" id="KAG2174950.1"/>
    </source>
</evidence>
<comment type="subunit">
    <text evidence="9">Component of the Dom34-Hbs1 complex, also named Pelota-HBS1L complex, composed of dom34 and hbs1.</text>
</comment>
<feature type="compositionally biased region" description="Acidic residues" evidence="11">
    <location>
        <begin position="14"/>
        <end position="24"/>
    </location>
</feature>
<dbReference type="FunFam" id="3.40.50.300:FF:000204">
    <property type="entry name" value="Translation elongation factor Tu"/>
    <property type="match status" value="1"/>
</dbReference>
<evidence type="ECO:0000259" key="12">
    <source>
        <dbReference type="PROSITE" id="PS51722"/>
    </source>
</evidence>
<dbReference type="InterPro" id="IPR009000">
    <property type="entry name" value="Transl_B-barrel_sf"/>
</dbReference>
<evidence type="ECO:0000256" key="10">
    <source>
        <dbReference type="ARBA" id="ARBA00074866"/>
    </source>
</evidence>
<evidence type="ECO:0000256" key="3">
    <source>
        <dbReference type="ARBA" id="ARBA00022490"/>
    </source>
</evidence>
<dbReference type="PANTHER" id="PTHR23115">
    <property type="entry name" value="TRANSLATION FACTOR"/>
    <property type="match status" value="1"/>
</dbReference>
<evidence type="ECO:0000256" key="8">
    <source>
        <dbReference type="ARBA" id="ARBA00049117"/>
    </source>
</evidence>
<dbReference type="EMBL" id="JAEPQZ010000012">
    <property type="protein sequence ID" value="KAG2174950.1"/>
    <property type="molecule type" value="Genomic_DNA"/>
</dbReference>
<evidence type="ECO:0000313" key="14">
    <source>
        <dbReference type="Proteomes" id="UP000654370"/>
    </source>
</evidence>
<keyword evidence="5" id="KW-0378">Hydrolase</keyword>
<feature type="compositionally biased region" description="Polar residues" evidence="11">
    <location>
        <begin position="1"/>
        <end position="10"/>
    </location>
</feature>
<evidence type="ECO:0000256" key="5">
    <source>
        <dbReference type="ARBA" id="ARBA00022801"/>
    </source>
</evidence>
<dbReference type="GO" id="GO:0005525">
    <property type="term" value="F:GTP binding"/>
    <property type="evidence" value="ECO:0007669"/>
    <property type="project" value="UniProtKB-KW"/>
</dbReference>
<keyword evidence="4" id="KW-0547">Nucleotide-binding</keyword>
<dbReference type="Pfam" id="PF00009">
    <property type="entry name" value="GTP_EFTU"/>
    <property type="match status" value="1"/>
</dbReference>
<comment type="similarity">
    <text evidence="2">Belongs to the TRAFAC class translation factor GTPase superfamily. Classic translation factor GTPase family. EF-Tu/EF-1A subfamily.</text>
</comment>
<evidence type="ECO:0000256" key="4">
    <source>
        <dbReference type="ARBA" id="ARBA00022741"/>
    </source>
</evidence>
<gene>
    <name evidence="13" type="ORF">INT43_006012</name>
</gene>
<dbReference type="InterPro" id="IPR054696">
    <property type="entry name" value="GTP-eEF1A_C"/>
</dbReference>
<proteinExistence type="inferred from homology"/>
<dbReference type="FunFam" id="2.40.30.10:FF:000070">
    <property type="entry name" value="Translation elongation factor EF-1 subunit"/>
    <property type="match status" value="1"/>
</dbReference>
<dbReference type="GO" id="GO:1990533">
    <property type="term" value="C:Dom34-Hbs1 complex"/>
    <property type="evidence" value="ECO:0007669"/>
    <property type="project" value="UniProtKB-ARBA"/>
</dbReference>
<dbReference type="SUPFAM" id="SSF52540">
    <property type="entry name" value="P-loop containing nucleoside triphosphate hydrolases"/>
    <property type="match status" value="1"/>
</dbReference>
<dbReference type="Proteomes" id="UP000654370">
    <property type="component" value="Unassembled WGS sequence"/>
</dbReference>
<keyword evidence="7" id="KW-0342">GTP-binding</keyword>
<keyword evidence="6" id="KW-0648">Protein biosynthesis</keyword>
<evidence type="ECO:0000256" key="7">
    <source>
        <dbReference type="ARBA" id="ARBA00023134"/>
    </source>
</evidence>